<dbReference type="OrthoDB" id="5296580at2"/>
<organism evidence="2 3">
    <name type="scientific">Legionella drozanskii LLAP-1</name>
    <dbReference type="NCBI Taxonomy" id="1212489"/>
    <lineage>
        <taxon>Bacteria</taxon>
        <taxon>Pseudomonadati</taxon>
        <taxon>Pseudomonadota</taxon>
        <taxon>Gammaproteobacteria</taxon>
        <taxon>Legionellales</taxon>
        <taxon>Legionellaceae</taxon>
        <taxon>Legionella</taxon>
    </lineage>
</organism>
<feature type="chain" id="PRO_5006912268" evidence="1">
    <location>
        <begin position="21"/>
        <end position="161"/>
    </location>
</feature>
<dbReference type="Pfam" id="PF04351">
    <property type="entry name" value="PilP"/>
    <property type="match status" value="1"/>
</dbReference>
<dbReference type="STRING" id="1212489.Ldro_1988"/>
<dbReference type="InterPro" id="IPR007446">
    <property type="entry name" value="PilP"/>
</dbReference>
<feature type="signal peptide" evidence="1">
    <location>
        <begin position="1"/>
        <end position="20"/>
    </location>
</feature>
<dbReference type="AlphaFoldDB" id="A0A0W0SQK3"/>
<dbReference type="RefSeq" id="WP_058496277.1">
    <property type="nucleotide sequence ID" value="NZ_CAAAIU010000005.1"/>
</dbReference>
<dbReference type="PATRIC" id="fig|1212489.4.peg.2101"/>
<comment type="caution">
    <text evidence="2">The sequence shown here is derived from an EMBL/GenBank/DDBJ whole genome shotgun (WGS) entry which is preliminary data.</text>
</comment>
<proteinExistence type="predicted"/>
<evidence type="ECO:0000313" key="2">
    <source>
        <dbReference type="EMBL" id="KTC85663.1"/>
    </source>
</evidence>
<dbReference type="Proteomes" id="UP000054736">
    <property type="component" value="Unassembled WGS sequence"/>
</dbReference>
<reference evidence="2 3" key="1">
    <citation type="submission" date="2015-11" db="EMBL/GenBank/DDBJ databases">
        <title>Genomic analysis of 38 Legionella species identifies large and diverse effector repertoires.</title>
        <authorList>
            <person name="Burstein D."/>
            <person name="Amaro F."/>
            <person name="Zusman T."/>
            <person name="Lifshitz Z."/>
            <person name="Cohen O."/>
            <person name="Gilbert J.A."/>
            <person name="Pupko T."/>
            <person name="Shuman H.A."/>
            <person name="Segal G."/>
        </authorList>
    </citation>
    <scope>NUCLEOTIDE SEQUENCE [LARGE SCALE GENOMIC DNA]</scope>
    <source>
        <strain evidence="2 3">ATCC 700990</strain>
    </source>
</reference>
<dbReference type="EMBL" id="LNXY01000027">
    <property type="protein sequence ID" value="KTC85663.1"/>
    <property type="molecule type" value="Genomic_DNA"/>
</dbReference>
<keyword evidence="1" id="KW-0732">Signal</keyword>
<evidence type="ECO:0000313" key="3">
    <source>
        <dbReference type="Proteomes" id="UP000054736"/>
    </source>
</evidence>
<gene>
    <name evidence="2" type="ORF">Ldro_1988</name>
</gene>
<keyword evidence="3" id="KW-1185">Reference proteome</keyword>
<protein>
    <submittedName>
        <fullName evidence="2">Type IV pilus biogenesis protein PilP</fullName>
    </submittedName>
</protein>
<name>A0A0W0SQK3_9GAMM</name>
<accession>A0A0W0SQK3</accession>
<sequence length="161" mass="18367">MMNKWIVAFFFLLNLTSSHASVDTLTLYLNKIKSQLMRAADPIPPLNRLSPFFYPKMHQNSDPFIAKLSRHKANAIFTKDKQLLKSSSVESIRYNGVLKQDSFLWAIISWPNGELSSVGLGGYLEKNNWKVIDIKEDSLLIEGKTLVTGQWIRQVKALHFG</sequence>
<dbReference type="Gene3D" id="2.30.30.830">
    <property type="match status" value="1"/>
</dbReference>
<evidence type="ECO:0000256" key="1">
    <source>
        <dbReference type="SAM" id="SignalP"/>
    </source>
</evidence>